<dbReference type="InterPro" id="IPR029039">
    <property type="entry name" value="Flavoprotein-like_sf"/>
</dbReference>
<feature type="binding site" evidence="14">
    <location>
        <position position="488"/>
    </location>
    <ligand>
        <name>FAD</name>
        <dbReference type="ChEBI" id="CHEBI:57692"/>
    </ligand>
</feature>
<keyword evidence="2 14" id="KW-0288">FMN</keyword>
<feature type="binding site" evidence="14">
    <location>
        <position position="300"/>
    </location>
    <ligand>
        <name>NADP(+)</name>
        <dbReference type="ChEBI" id="CHEBI:58349"/>
    </ligand>
</feature>
<dbReference type="InterPro" id="IPR008254">
    <property type="entry name" value="Flavodoxin/NO_synth"/>
</dbReference>
<dbReference type="Gene3D" id="3.40.50.80">
    <property type="entry name" value="Nucleotide-binding domain of ferredoxin-NADP reductase (FNR) module"/>
    <property type="match status" value="1"/>
</dbReference>
<keyword evidence="14" id="KW-1000">Mitochondrion outer membrane</keyword>
<keyword evidence="14" id="KW-0443">Lipid metabolism</keyword>
<evidence type="ECO:0000256" key="1">
    <source>
        <dbReference type="ARBA" id="ARBA00022630"/>
    </source>
</evidence>
<dbReference type="PANTHER" id="PTHR19384">
    <property type="entry name" value="NITRIC OXIDE SYNTHASE-RELATED"/>
    <property type="match status" value="1"/>
</dbReference>
<comment type="cofactor">
    <cofactor evidence="14">
        <name>FMN</name>
        <dbReference type="ChEBI" id="CHEBI:58210"/>
    </cofactor>
    <text evidence="14">Binds 1 FMN per monomer.</text>
</comment>
<dbReference type="SUPFAM" id="SSF63380">
    <property type="entry name" value="Riboflavin synthase domain-like"/>
    <property type="match status" value="1"/>
</dbReference>
<comment type="caution">
    <text evidence="14">Lacks conserved residue(s) required for the propagation of feature annotation.</text>
</comment>
<feature type="transmembrane region" description="Helical" evidence="14">
    <location>
        <begin position="12"/>
        <end position="30"/>
    </location>
</feature>
<keyword evidence="7 14" id="KW-0752">Steroid biosynthesis</keyword>
<dbReference type="GO" id="GO:0050661">
    <property type="term" value="F:NADP binding"/>
    <property type="evidence" value="ECO:0007669"/>
    <property type="project" value="UniProtKB-UniRule"/>
</dbReference>
<dbReference type="GO" id="GO:0050660">
    <property type="term" value="F:flavin adenine dinucleotide binding"/>
    <property type="evidence" value="ECO:0007669"/>
    <property type="project" value="UniProtKB-UniRule"/>
</dbReference>
<dbReference type="InterPro" id="IPR017938">
    <property type="entry name" value="Riboflavin_synthase-like_b-brl"/>
</dbReference>
<evidence type="ECO:0000313" key="18">
    <source>
        <dbReference type="EMBL" id="AZP56612.1"/>
    </source>
</evidence>
<dbReference type="PRINTS" id="PR00369">
    <property type="entry name" value="FLAVODOXIN"/>
</dbReference>
<feature type="domain" description="FAD-binding FR-type" evidence="17">
    <location>
        <begin position="282"/>
        <end position="537"/>
    </location>
</feature>
<dbReference type="CDD" id="cd06204">
    <property type="entry name" value="CYPOR"/>
    <property type="match status" value="1"/>
</dbReference>
<dbReference type="InterPro" id="IPR039261">
    <property type="entry name" value="FNR_nucleotide-bd"/>
</dbReference>
<evidence type="ECO:0000256" key="14">
    <source>
        <dbReference type="HAMAP-Rule" id="MF_03212"/>
    </source>
</evidence>
<feature type="binding site" evidence="14">
    <location>
        <begin position="175"/>
        <end position="184"/>
    </location>
    <ligand>
        <name>FMN</name>
        <dbReference type="ChEBI" id="CHEBI:58210"/>
    </ligand>
</feature>
<dbReference type="PROSITE" id="PS51384">
    <property type="entry name" value="FAD_FR"/>
    <property type="match status" value="1"/>
</dbReference>
<dbReference type="InterPro" id="IPR023173">
    <property type="entry name" value="NADPH_Cyt_P450_Rdtase_alpha"/>
</dbReference>
<keyword evidence="10 14" id="KW-0756">Sterol biosynthesis</keyword>
<comment type="similarity">
    <text evidence="14">Belongs to the NADPH--cytochrome P450 reductase family.</text>
</comment>
<dbReference type="GO" id="GO:0005886">
    <property type="term" value="C:plasma membrane"/>
    <property type="evidence" value="ECO:0007669"/>
    <property type="project" value="UniProtKB-SubCell"/>
</dbReference>
<keyword evidence="1 14" id="KW-0285">Flavoprotein</keyword>
<dbReference type="PROSITE" id="PS50902">
    <property type="entry name" value="FLAVODOXIN_LIKE"/>
    <property type="match status" value="1"/>
</dbReference>
<dbReference type="GO" id="GO:0005829">
    <property type="term" value="C:cytosol"/>
    <property type="evidence" value="ECO:0007669"/>
    <property type="project" value="TreeGrafter"/>
</dbReference>
<comment type="similarity">
    <text evidence="14">In the N-terminal section; belongs to the flavodoxin family.</text>
</comment>
<keyword evidence="4 14" id="KW-0256">Endoplasmic reticulum</keyword>
<dbReference type="GO" id="GO:0003958">
    <property type="term" value="F:NADPH-hemoprotein reductase activity"/>
    <property type="evidence" value="ECO:0007669"/>
    <property type="project" value="UniProtKB-UniRule"/>
</dbReference>
<comment type="similarity">
    <text evidence="14 15">In the C-terminal section; belongs to the flavoprotein pyridine nucleotide cytochrome reductase family.</text>
</comment>
<keyword evidence="14" id="KW-1003">Cell membrane</keyword>
<evidence type="ECO:0000256" key="8">
    <source>
        <dbReference type="ARBA" id="ARBA00022989"/>
    </source>
</evidence>
<feature type="binding site" evidence="14">
    <location>
        <begin position="130"/>
        <end position="133"/>
    </location>
    <ligand>
        <name>FMN</name>
        <dbReference type="ChEBI" id="CHEBI:58210"/>
    </ligand>
</feature>
<evidence type="ECO:0000256" key="6">
    <source>
        <dbReference type="ARBA" id="ARBA00022857"/>
    </source>
</evidence>
<proteinExistence type="evidence at transcript level"/>
<keyword evidence="14" id="KW-0444">Lipid biosynthesis</keyword>
<organism evidence="18">
    <name type="scientific">Rhizopus oryzae</name>
    <name type="common">Mucormycosis agent</name>
    <name type="synonym">Rhizopus arrhizus var. delemar</name>
    <dbReference type="NCBI Taxonomy" id="64495"/>
    <lineage>
        <taxon>Eukaryota</taxon>
        <taxon>Fungi</taxon>
        <taxon>Fungi incertae sedis</taxon>
        <taxon>Mucoromycota</taxon>
        <taxon>Mucoromycotina</taxon>
        <taxon>Mucoromycetes</taxon>
        <taxon>Mucorales</taxon>
        <taxon>Mucorineae</taxon>
        <taxon>Rhizopodaceae</taxon>
        <taxon>Rhizopus</taxon>
    </lineage>
</organism>
<keyword evidence="9 14" id="KW-0560">Oxidoreductase</keyword>
<feature type="binding site" evidence="14">
    <location>
        <position position="674"/>
    </location>
    <ligand>
        <name>NADP(+)</name>
        <dbReference type="ChEBI" id="CHEBI:58349"/>
    </ligand>
</feature>
<keyword evidence="12 14" id="KW-1207">Sterol metabolism</keyword>
<dbReference type="GO" id="GO:0005741">
    <property type="term" value="C:mitochondrial outer membrane"/>
    <property type="evidence" value="ECO:0007669"/>
    <property type="project" value="UniProtKB-SubCell"/>
</dbReference>
<dbReference type="PRINTS" id="PR00371">
    <property type="entry name" value="FPNCR"/>
</dbReference>
<dbReference type="InterPro" id="IPR003097">
    <property type="entry name" value="CysJ-like_FAD-binding"/>
</dbReference>
<feature type="binding site" evidence="14">
    <location>
        <begin position="482"/>
        <end position="484"/>
    </location>
    <ligand>
        <name>FAD</name>
        <dbReference type="ChEBI" id="CHEBI:57692"/>
    </ligand>
</feature>
<dbReference type="GO" id="GO:0006696">
    <property type="term" value="P:ergosterol biosynthetic process"/>
    <property type="evidence" value="ECO:0007669"/>
    <property type="project" value="UniProtKB-UniRule"/>
</dbReference>
<dbReference type="FunFam" id="3.40.50.80:FF:000001">
    <property type="entry name" value="NADPH--cytochrome P450 reductase 1"/>
    <property type="match status" value="1"/>
</dbReference>
<dbReference type="SUPFAM" id="SSF52218">
    <property type="entry name" value="Flavoproteins"/>
    <property type="match status" value="1"/>
</dbReference>
<feature type="domain" description="Flavodoxin-like" evidence="16">
    <location>
        <begin position="73"/>
        <end position="226"/>
    </location>
</feature>
<name>A0A3Q9D3F9_RHIOR</name>
<feature type="binding site" evidence="14">
    <location>
        <begin position="464"/>
        <end position="467"/>
    </location>
    <ligand>
        <name>FAD</name>
        <dbReference type="ChEBI" id="CHEBI:57692"/>
    </ligand>
</feature>
<dbReference type="SMR" id="A0A3Q9D3F9"/>
<dbReference type="Gene3D" id="2.40.30.10">
    <property type="entry name" value="Translation factors"/>
    <property type="match status" value="1"/>
</dbReference>
<dbReference type="SUPFAM" id="SSF52343">
    <property type="entry name" value="Ferredoxin reductase-like, C-terminal NADP-linked domain"/>
    <property type="match status" value="1"/>
</dbReference>
<evidence type="ECO:0000259" key="16">
    <source>
        <dbReference type="PROSITE" id="PS50902"/>
    </source>
</evidence>
<keyword evidence="5 14" id="KW-0274">FAD</keyword>
<keyword evidence="6 14" id="KW-0521">NADP</keyword>
<dbReference type="Pfam" id="PF00667">
    <property type="entry name" value="FAD_binding_1"/>
    <property type="match status" value="1"/>
</dbReference>
<dbReference type="InterPro" id="IPR001709">
    <property type="entry name" value="Flavoprot_Pyr_Nucl_cyt_Rdtase"/>
</dbReference>
<comment type="subcellular location">
    <subcellularLocation>
        <location evidence="14">Endoplasmic reticulum membrane</location>
        <topology evidence="14">Single-pass membrane protein</topology>
        <orientation evidence="14">Cytoplasmic side</orientation>
    </subcellularLocation>
    <subcellularLocation>
        <location evidence="14">Mitochondrion outer membrane</location>
        <topology evidence="14">Single-pass membrane protein</topology>
        <orientation evidence="14">Cytoplasmic side</orientation>
    </subcellularLocation>
    <subcellularLocation>
        <location evidence="14">Cell membrane</location>
        <topology evidence="14">Single-pass membrane protein</topology>
        <orientation evidence="14">Cytoplasmic side</orientation>
    </subcellularLocation>
</comment>
<keyword evidence="8 14" id="KW-1133">Transmembrane helix</keyword>
<reference evidence="18" key="1">
    <citation type="submission" date="2018-03" db="EMBL/GenBank/DDBJ databases">
        <title>Higher 11alpha-hydroxylation rate of 16alpha, 17-epoxyprogesterone by introducing CYP and CPR of Rhizopus oryzae into Rhizopus nigricans.</title>
        <authorList>
            <person name="Zhang G."/>
        </authorList>
    </citation>
    <scope>NUCLEOTIDE SEQUENCE</scope>
    <source>
        <strain evidence="18">CGMCC3.4826</strain>
    </source>
</reference>
<feature type="binding site" evidence="14">
    <location>
        <begin position="632"/>
        <end position="633"/>
    </location>
    <ligand>
        <name>NADP(+)</name>
        <dbReference type="ChEBI" id="CHEBI:58349"/>
    </ligand>
</feature>
<evidence type="ECO:0000256" key="7">
    <source>
        <dbReference type="ARBA" id="ARBA00022955"/>
    </source>
</evidence>
<evidence type="ECO:0000256" key="3">
    <source>
        <dbReference type="ARBA" id="ARBA00022692"/>
    </source>
</evidence>
<dbReference type="GO" id="GO:0005789">
    <property type="term" value="C:endoplasmic reticulum membrane"/>
    <property type="evidence" value="ECO:0007669"/>
    <property type="project" value="UniProtKB-SubCell"/>
</dbReference>
<evidence type="ECO:0000256" key="5">
    <source>
        <dbReference type="ARBA" id="ARBA00022827"/>
    </source>
</evidence>
<dbReference type="AlphaFoldDB" id="A0A3Q9D3F9"/>
<feature type="binding site" evidence="14">
    <location>
        <position position="210"/>
    </location>
    <ligand>
        <name>FMN</name>
        <dbReference type="ChEBI" id="CHEBI:58210"/>
    </ligand>
</feature>
<dbReference type="GO" id="GO:0010181">
    <property type="term" value="F:FMN binding"/>
    <property type="evidence" value="ECO:0007669"/>
    <property type="project" value="UniProtKB-UniRule"/>
</dbReference>
<comment type="cofactor">
    <cofactor evidence="14">
        <name>FAD</name>
        <dbReference type="ChEBI" id="CHEBI:57692"/>
    </cofactor>
    <text evidence="14">Binds 1 FAD per monomer.</text>
</comment>
<evidence type="ECO:0000256" key="10">
    <source>
        <dbReference type="ARBA" id="ARBA00023011"/>
    </source>
</evidence>
<evidence type="ECO:0000259" key="17">
    <source>
        <dbReference type="PROSITE" id="PS51384"/>
    </source>
</evidence>
<evidence type="ECO:0000256" key="4">
    <source>
        <dbReference type="ARBA" id="ARBA00022824"/>
    </source>
</evidence>
<evidence type="ECO:0000256" key="9">
    <source>
        <dbReference type="ARBA" id="ARBA00023002"/>
    </source>
</evidence>
<sequence length="713" mass="80996">MTRNNSHHLLDTVDLILLGTIGLGTVAWFARHQIANRLFKSDSTNKSEIKDEAKTPKQERNFVKVMQQQGRRVIFFYGSQTGTAEDFASRLAKECTQKYGVSAMTADIEQYDLSYLDSVPEDSLVFFIMATYGEGEPTDNAVDFWDLLAEEVPEFSNDDGEGKPLQKLRYVAFGLGNKTYEHYNEVIRKVDNRLLSLGAKRIGERGEGDDDGTLEEDFLAWQEEMWPAFCEALGVDESNAHSGPRQAIFKVEELTAYDQAKVYLGEIGEWLKEGASIVYDAKRPYNAPITSKDIFKAGDRHCLHLEIDISNTNLSYQTGDHVAIWPTNNEVEVNRLAKLLGVQNKLDTIIHVQSLDPAASKKYPFPVPTTYRAVFRHYLDICSAVPRQILMSLIEYAPTEASKEALRKLATDKDEYRVHVGDVTRNLGEVLQMLAESESLELDGAFSSVPFDLVIESISRLQPRYYSISSSSKENPKKIAVTAVTLQYTPEHGSPRTVYGVNTNYLWRVHEAVNNLTPNSVIPEYNLTGPRDSLFSQQDRIARIPVHVRRSQFKLPRNPTVPVIMIGPGTGVAPFRGFVRERALQKKENKPVGPTILFFGCRNRAEDFLYEEEWPELFEVLGGDSRIITAFSRETEKKVYVQHRLMENGQEMWNLLEKGAYVYVCGDAKNMARDVNQTFVRFAQEFGGMDENRSQDYVKNLRNTGRYQEDVWS</sequence>
<comment type="catalytic activity">
    <reaction evidence="14 15">
        <text>2 oxidized [cytochrome P450] + NADPH = 2 reduced [cytochrome P450] + NADP(+) + H(+)</text>
        <dbReference type="Rhea" id="RHEA:24040"/>
        <dbReference type="Rhea" id="RHEA-COMP:14627"/>
        <dbReference type="Rhea" id="RHEA-COMP:14628"/>
        <dbReference type="ChEBI" id="CHEBI:15378"/>
        <dbReference type="ChEBI" id="CHEBI:55376"/>
        <dbReference type="ChEBI" id="CHEBI:57783"/>
        <dbReference type="ChEBI" id="CHEBI:58349"/>
        <dbReference type="ChEBI" id="CHEBI:60344"/>
        <dbReference type="EC" id="1.6.2.4"/>
    </reaction>
</comment>
<dbReference type="PANTHER" id="PTHR19384:SF17">
    <property type="entry name" value="NADPH--CYTOCHROME P450 REDUCTASE"/>
    <property type="match status" value="1"/>
</dbReference>
<comment type="function">
    <text evidence="14">This enzyme is required for electron transfer from NADP to cytochrome P450 in microsomes. It can also provide electron transfer to heme oxygenase and cytochrome B5. Involved in ergosterol biosynthesis.</text>
</comment>
<keyword evidence="11 14" id="KW-0472">Membrane</keyword>
<feature type="binding site" evidence="14">
    <location>
        <begin position="638"/>
        <end position="642"/>
    </location>
    <ligand>
        <name>NADP(+)</name>
        <dbReference type="ChEBI" id="CHEBI:58349"/>
    </ligand>
</feature>
<dbReference type="InterPro" id="IPR001433">
    <property type="entry name" value="OxRdtase_FAD/NAD-bd"/>
</dbReference>
<dbReference type="FunFam" id="3.40.50.360:FF:000024">
    <property type="entry name" value="NADPH--cytochrome P450 reductase"/>
    <property type="match status" value="1"/>
</dbReference>
<feature type="binding site" evidence="14">
    <location>
        <position position="570"/>
    </location>
    <ligand>
        <name>NADP(+)</name>
        <dbReference type="ChEBI" id="CHEBI:58349"/>
    </ligand>
</feature>
<dbReference type="HAMAP" id="MF_03212">
    <property type="entry name" value="NCPR"/>
    <property type="match status" value="1"/>
</dbReference>
<evidence type="ECO:0000256" key="2">
    <source>
        <dbReference type="ARBA" id="ARBA00022643"/>
    </source>
</evidence>
<dbReference type="Pfam" id="PF00258">
    <property type="entry name" value="Flavodoxin_1"/>
    <property type="match status" value="1"/>
</dbReference>
<accession>A0A3Q9D3F9</accession>
<feature type="binding site" evidence="14">
    <location>
        <begin position="500"/>
        <end position="503"/>
    </location>
    <ligand>
        <name>FAD</name>
        <dbReference type="ChEBI" id="CHEBI:57692"/>
    </ligand>
</feature>
<protein>
    <recommendedName>
        <fullName evidence="14 15">NADPH--cytochrome P450 reductase</fullName>
        <shortName evidence="14">CPR</shortName>
        <shortName evidence="14">P450R</shortName>
        <ecNumber evidence="14 15">1.6.2.4</ecNumber>
    </recommendedName>
</protein>
<keyword evidence="14" id="KW-0496">Mitochondrion</keyword>
<dbReference type="InterPro" id="IPR023208">
    <property type="entry name" value="P450R"/>
</dbReference>
<evidence type="ECO:0000256" key="11">
    <source>
        <dbReference type="ARBA" id="ARBA00023136"/>
    </source>
</evidence>
<keyword evidence="3 14" id="KW-0812">Transmembrane</keyword>
<dbReference type="InterPro" id="IPR017927">
    <property type="entry name" value="FAD-bd_FR_type"/>
</dbReference>
<dbReference type="PIRSF" id="PIRSF000208">
    <property type="entry name" value="P450R"/>
    <property type="match status" value="1"/>
</dbReference>
<dbReference type="EC" id="1.6.2.4" evidence="14 15"/>
<feature type="binding site" evidence="14">
    <location>
        <begin position="79"/>
        <end position="84"/>
    </location>
    <ligand>
        <name>FMN</name>
        <dbReference type="ChEBI" id="CHEBI:58210"/>
    </ligand>
</feature>
<dbReference type="InterPro" id="IPR001094">
    <property type="entry name" value="Flavdoxin-like"/>
</dbReference>
<evidence type="ECO:0000256" key="15">
    <source>
        <dbReference type="PIRNR" id="PIRNR000208"/>
    </source>
</evidence>
<dbReference type="EMBL" id="MH125209">
    <property type="protein sequence ID" value="AZP56612.1"/>
    <property type="molecule type" value="mRNA"/>
</dbReference>
<dbReference type="Gene3D" id="1.20.990.10">
    <property type="entry name" value="NADPH-cytochrome p450 Reductase, Chain A, domain 3"/>
    <property type="match status" value="1"/>
</dbReference>
<dbReference type="Gene3D" id="3.40.50.360">
    <property type="match status" value="1"/>
</dbReference>
<evidence type="ECO:0000256" key="13">
    <source>
        <dbReference type="ARBA" id="ARBA00023221"/>
    </source>
</evidence>
<keyword evidence="13 14" id="KW-0753">Steroid metabolism</keyword>
<feature type="binding site" evidence="14">
    <location>
        <position position="712"/>
    </location>
    <ligand>
        <name>FAD</name>
        <dbReference type="ChEBI" id="CHEBI:57692"/>
    </ligand>
</feature>
<evidence type="ECO:0000256" key="12">
    <source>
        <dbReference type="ARBA" id="ARBA00023166"/>
    </source>
</evidence>
<dbReference type="Pfam" id="PF00175">
    <property type="entry name" value="NAD_binding_1"/>
    <property type="match status" value="1"/>
</dbReference>